<dbReference type="RefSeq" id="WP_129599994.1">
    <property type="nucleotide sequence ID" value="NZ_SBLB01000001.1"/>
</dbReference>
<name>A0A4Q2UTJ3_9BACT</name>
<evidence type="ECO:0000313" key="1">
    <source>
        <dbReference type="EMBL" id="RYC71261.1"/>
    </source>
</evidence>
<proteinExistence type="predicted"/>
<protein>
    <recommendedName>
        <fullName evidence="3">GIY-YIG nuclease family protein</fullName>
    </recommendedName>
</protein>
<dbReference type="AlphaFoldDB" id="A0A4Q2UTJ3"/>
<reference evidence="1 2" key="1">
    <citation type="submission" date="2019-01" db="EMBL/GenBank/DDBJ databases">
        <title>Spirosoma flava sp. nov., a propanil-degrading bacterium isolated from herbicide-contaminated soil.</title>
        <authorList>
            <person name="Zhang L."/>
            <person name="Jiang J.-D."/>
        </authorList>
    </citation>
    <scope>NUCLEOTIDE SEQUENCE [LARGE SCALE GENOMIC DNA]</scope>
    <source>
        <strain evidence="1 2">TY50</strain>
    </source>
</reference>
<dbReference type="EMBL" id="SBLB01000001">
    <property type="protein sequence ID" value="RYC71261.1"/>
    <property type="molecule type" value="Genomic_DNA"/>
</dbReference>
<dbReference type="Proteomes" id="UP000290407">
    <property type="component" value="Unassembled WGS sequence"/>
</dbReference>
<gene>
    <name evidence="1" type="ORF">EQG79_03700</name>
</gene>
<comment type="caution">
    <text evidence="1">The sequence shown here is derived from an EMBL/GenBank/DDBJ whole genome shotgun (WGS) entry which is preliminary data.</text>
</comment>
<keyword evidence="2" id="KW-1185">Reference proteome</keyword>
<evidence type="ECO:0000313" key="2">
    <source>
        <dbReference type="Proteomes" id="UP000290407"/>
    </source>
</evidence>
<sequence>MKIDEVKTLLESFVDETIVNFQIDKTIFDSESGREAFNRTVRQYVGKKFGVYIWVDKATDEIVYIGMAGKIKTDGTLGDHSIQSRLLASRGKDKITKKDIQTNDYIRELMTQNNINSFDFYVMYSKAGEPPAYIEALLLYKYYKKNNRLPRFNNAF</sequence>
<evidence type="ECO:0008006" key="3">
    <source>
        <dbReference type="Google" id="ProtNLM"/>
    </source>
</evidence>
<organism evidence="1 2">
    <name type="scientific">Spirosoma sordidisoli</name>
    <dbReference type="NCBI Taxonomy" id="2502893"/>
    <lineage>
        <taxon>Bacteria</taxon>
        <taxon>Pseudomonadati</taxon>
        <taxon>Bacteroidota</taxon>
        <taxon>Cytophagia</taxon>
        <taxon>Cytophagales</taxon>
        <taxon>Cytophagaceae</taxon>
        <taxon>Spirosoma</taxon>
    </lineage>
</organism>
<accession>A0A4Q2UTJ3</accession>